<dbReference type="PANTHER" id="PTHR30289">
    <property type="entry name" value="UNCHARACTERIZED PROTEIN YBCL-RELATED"/>
    <property type="match status" value="1"/>
</dbReference>
<dbReference type="InterPro" id="IPR036610">
    <property type="entry name" value="PEBP-like_sf"/>
</dbReference>
<dbReference type="GO" id="GO:0004860">
    <property type="term" value="F:protein kinase inhibitor activity"/>
    <property type="evidence" value="ECO:0007669"/>
    <property type="project" value="UniProtKB-KW"/>
</dbReference>
<protein>
    <submittedName>
        <fullName evidence="1">YbhB/YbcL family Raf kinase inhibitor-like protein</fullName>
    </submittedName>
</protein>
<gene>
    <name evidence="1" type="ORF">M3M39_02615</name>
</gene>
<evidence type="ECO:0000313" key="2">
    <source>
        <dbReference type="Proteomes" id="UP001057025"/>
    </source>
</evidence>
<keyword evidence="2" id="KW-1185">Reference proteome</keyword>
<reference evidence="1" key="1">
    <citation type="submission" date="2022-05" db="EMBL/GenBank/DDBJ databases">
        <authorList>
            <person name="Oliphant S.A."/>
            <person name="Watson-Haigh N.S."/>
            <person name="Sumby K.M."/>
            <person name="Gardner J.M."/>
            <person name="Jiranek V."/>
        </authorList>
    </citation>
    <scope>NUCLEOTIDE SEQUENCE</scope>
    <source>
        <strain evidence="1">KI11_C11</strain>
    </source>
</reference>
<dbReference type="RefSeq" id="WP_252797675.1">
    <property type="nucleotide sequence ID" value="NZ_CP097118.1"/>
</dbReference>
<sequence>MKINVPLQACFLPDQYTKHAATTAKVDNKYPVVSFPIEFKDVPEQAQSLALTLIDPDSIPVCGFAYIHWVAANLDPRLTKLPENASQSGVVSMTFGNNSLAGGLLHVTDERLNRHYVGPTPPDQPHDYQLTVTALDQKLDLPDGFWLNQLEQQMTGHVLAQATAVLPVHN</sequence>
<dbReference type="CDD" id="cd00865">
    <property type="entry name" value="PEBP_bact_arch"/>
    <property type="match status" value="1"/>
</dbReference>
<name>A0ABY5BTD3_9LACO</name>
<dbReference type="InterPro" id="IPR005247">
    <property type="entry name" value="YbhB_YbcL/LppC-like"/>
</dbReference>
<dbReference type="Pfam" id="PF01161">
    <property type="entry name" value="PBP"/>
    <property type="match status" value="1"/>
</dbReference>
<keyword evidence="1" id="KW-0649">Protein kinase inhibitor</keyword>
<dbReference type="Gene3D" id="3.90.280.10">
    <property type="entry name" value="PEBP-like"/>
    <property type="match status" value="1"/>
</dbReference>
<organism evidence="1 2">
    <name type="scientific">Fructilactobacillus hinvesii</name>
    <dbReference type="NCBI Taxonomy" id="2940300"/>
    <lineage>
        <taxon>Bacteria</taxon>
        <taxon>Bacillati</taxon>
        <taxon>Bacillota</taxon>
        <taxon>Bacilli</taxon>
        <taxon>Lactobacillales</taxon>
        <taxon>Lactobacillaceae</taxon>
        <taxon>Fructilactobacillus</taxon>
    </lineage>
</organism>
<dbReference type="InterPro" id="IPR008914">
    <property type="entry name" value="PEBP"/>
</dbReference>
<dbReference type="EMBL" id="CP097118">
    <property type="protein sequence ID" value="USS88389.1"/>
    <property type="molecule type" value="Genomic_DNA"/>
</dbReference>
<accession>A0ABY5BTD3</accession>
<evidence type="ECO:0000313" key="1">
    <source>
        <dbReference type="EMBL" id="USS88389.1"/>
    </source>
</evidence>
<dbReference type="SUPFAM" id="SSF49777">
    <property type="entry name" value="PEBP-like"/>
    <property type="match status" value="1"/>
</dbReference>
<dbReference type="NCBIfam" id="TIGR00481">
    <property type="entry name" value="YbhB/YbcL family Raf kinase inhibitor-like protein"/>
    <property type="match status" value="1"/>
</dbReference>
<proteinExistence type="predicted"/>
<dbReference type="Proteomes" id="UP001057025">
    <property type="component" value="Chromosome"/>
</dbReference>
<dbReference type="PANTHER" id="PTHR30289:SF1">
    <property type="entry name" value="PEBP (PHOSPHATIDYLETHANOLAMINE-BINDING PROTEIN) FAMILY PROTEIN"/>
    <property type="match status" value="1"/>
</dbReference>